<dbReference type="GO" id="GO:0005506">
    <property type="term" value="F:iron ion binding"/>
    <property type="evidence" value="ECO:0007669"/>
    <property type="project" value="InterPro"/>
</dbReference>
<comment type="cofactor">
    <cofactor evidence="12">
        <name>[2Fe-2S] cluster</name>
        <dbReference type="ChEBI" id="CHEBI:190135"/>
    </cofactor>
</comment>
<proteinExistence type="inferred from homology"/>
<feature type="binding site" evidence="14">
    <location>
        <position position="147"/>
    </location>
    <ligand>
        <name>[2Fe-2S] cluster</name>
        <dbReference type="ChEBI" id="CHEBI:190135"/>
        <label>2</label>
    </ligand>
</feature>
<dbReference type="Pfam" id="PF20256">
    <property type="entry name" value="MoCoBD_2"/>
    <property type="match status" value="1"/>
</dbReference>
<dbReference type="PROSITE" id="PS00197">
    <property type="entry name" value="2FE2S_FER_1"/>
    <property type="match status" value="1"/>
</dbReference>
<keyword evidence="3 14" id="KW-0500">Molybdenum</keyword>
<dbReference type="InterPro" id="IPR016208">
    <property type="entry name" value="Ald_Oxase/xanthine_DH-like"/>
</dbReference>
<dbReference type="FunFam" id="3.30.365.10:FF:000001">
    <property type="entry name" value="Xanthine dehydrogenase oxidase"/>
    <property type="match status" value="1"/>
</dbReference>
<protein>
    <submittedName>
        <fullName evidence="17">Uncharacterized protein</fullName>
    </submittedName>
</protein>
<feature type="binding site" evidence="14">
    <location>
        <position position="47"/>
    </location>
    <ligand>
        <name>[2Fe-2S] cluster</name>
        <dbReference type="ChEBI" id="CHEBI:190135"/>
        <label>1</label>
    </ligand>
</feature>
<dbReference type="Gene3D" id="3.10.20.30">
    <property type="match status" value="1"/>
</dbReference>
<keyword evidence="10 14" id="KW-0411">Iron-sulfur</keyword>
<dbReference type="CDD" id="cd00207">
    <property type="entry name" value="fer2"/>
    <property type="match status" value="1"/>
</dbReference>
<dbReference type="PROSITE" id="PS51387">
    <property type="entry name" value="FAD_PCMH"/>
    <property type="match status" value="1"/>
</dbReference>
<evidence type="ECO:0000256" key="3">
    <source>
        <dbReference type="ARBA" id="ARBA00022505"/>
    </source>
</evidence>
<dbReference type="InterPro" id="IPR036010">
    <property type="entry name" value="2Fe-2S_ferredoxin-like_sf"/>
</dbReference>
<evidence type="ECO:0000256" key="8">
    <source>
        <dbReference type="ARBA" id="ARBA00023002"/>
    </source>
</evidence>
<evidence type="ECO:0000256" key="9">
    <source>
        <dbReference type="ARBA" id="ARBA00023004"/>
    </source>
</evidence>
<dbReference type="InterPro" id="IPR036884">
    <property type="entry name" value="2Fe-2S-bd_dom_sf"/>
</dbReference>
<dbReference type="InterPro" id="IPR002888">
    <property type="entry name" value="2Fe-2S-bd"/>
</dbReference>
<dbReference type="PIRSF" id="PIRSF000127">
    <property type="entry name" value="Xanthine_DH"/>
    <property type="match status" value="1"/>
</dbReference>
<dbReference type="InterPro" id="IPR046867">
    <property type="entry name" value="AldOxase/xan_DH_MoCoBD2"/>
</dbReference>
<gene>
    <name evidence="17" type="ORF">PYW07_012053</name>
</gene>
<dbReference type="SUPFAM" id="SSF54292">
    <property type="entry name" value="2Fe-2S ferredoxin-like"/>
    <property type="match status" value="1"/>
</dbReference>
<feature type="binding site" evidence="14">
    <location>
        <position position="50"/>
    </location>
    <ligand>
        <name>[2Fe-2S] cluster</name>
        <dbReference type="ChEBI" id="CHEBI:190135"/>
        <label>1</label>
    </ligand>
</feature>
<dbReference type="FunFam" id="3.10.20.30:FF:000012">
    <property type="entry name" value="Xanthine dehydrogenase/oxidase"/>
    <property type="match status" value="1"/>
</dbReference>
<keyword evidence="8" id="KW-0560">Oxidoreductase</keyword>
<dbReference type="PANTHER" id="PTHR11908:SF132">
    <property type="entry name" value="ALDEHYDE OXIDASE 1-RELATED"/>
    <property type="match status" value="1"/>
</dbReference>
<dbReference type="EMBL" id="JARGEI010000014">
    <property type="protein sequence ID" value="KAJ8720010.1"/>
    <property type="molecule type" value="Genomic_DNA"/>
</dbReference>
<evidence type="ECO:0000313" key="18">
    <source>
        <dbReference type="Proteomes" id="UP001231518"/>
    </source>
</evidence>
<comment type="caution">
    <text evidence="17">The sequence shown here is derived from an EMBL/GenBank/DDBJ whole genome shotgun (WGS) entry which is preliminary data.</text>
</comment>
<dbReference type="InterPro" id="IPR006058">
    <property type="entry name" value="2Fe2S_fd_BS"/>
</dbReference>
<dbReference type="Gene3D" id="3.30.390.50">
    <property type="entry name" value="CO dehydrogenase flavoprotein, C-terminal domain"/>
    <property type="match status" value="1"/>
</dbReference>
<feature type="binding site" evidence="14">
    <location>
        <position position="42"/>
    </location>
    <ligand>
        <name>[2Fe-2S] cluster</name>
        <dbReference type="ChEBI" id="CHEBI:190135"/>
        <label>1</label>
    </ligand>
</feature>
<feature type="domain" description="2Fe-2S ferredoxin-type" evidence="15">
    <location>
        <begin position="2"/>
        <end position="87"/>
    </location>
</feature>
<dbReference type="InterPro" id="IPR036318">
    <property type="entry name" value="FAD-bd_PCMH-like_sf"/>
</dbReference>
<evidence type="ECO:0000256" key="4">
    <source>
        <dbReference type="ARBA" id="ARBA00022630"/>
    </source>
</evidence>
<dbReference type="Pfam" id="PF00111">
    <property type="entry name" value="Fer2"/>
    <property type="match status" value="1"/>
</dbReference>
<comment type="cofactor">
    <cofactor evidence="14">
        <name>Mo-molybdopterin</name>
        <dbReference type="ChEBI" id="CHEBI:71302"/>
    </cofactor>
    <text evidence="14">Binds 1 Mo-molybdopterin (Mo-MPT) cofactor per subunit.</text>
</comment>
<evidence type="ECO:0000256" key="7">
    <source>
        <dbReference type="ARBA" id="ARBA00022827"/>
    </source>
</evidence>
<keyword evidence="18" id="KW-1185">Reference proteome</keyword>
<dbReference type="PROSITE" id="PS51085">
    <property type="entry name" value="2FE2S_FER_2"/>
    <property type="match status" value="1"/>
</dbReference>
<dbReference type="FunFam" id="3.90.1170.50:FF:000003">
    <property type="entry name" value="Aldehyde oxidase"/>
    <property type="match status" value="1"/>
</dbReference>
<feature type="binding site" evidence="14">
    <location>
        <position position="112"/>
    </location>
    <ligand>
        <name>[2Fe-2S] cluster</name>
        <dbReference type="ChEBI" id="CHEBI:190135"/>
        <label>2</label>
    </ligand>
</feature>
<dbReference type="Pfam" id="PF01315">
    <property type="entry name" value="Ald_Xan_dh_C"/>
    <property type="match status" value="1"/>
</dbReference>
<accession>A0AAD7YML8</accession>
<comment type="cofactor">
    <cofactor evidence="1">
        <name>FAD</name>
        <dbReference type="ChEBI" id="CHEBI:57692"/>
    </cofactor>
</comment>
<dbReference type="Proteomes" id="UP001231518">
    <property type="component" value="Chromosome 3"/>
</dbReference>
<organism evidence="17 18">
    <name type="scientific">Mythimna separata</name>
    <name type="common">Oriental armyworm</name>
    <name type="synonym">Pseudaletia separata</name>
    <dbReference type="NCBI Taxonomy" id="271217"/>
    <lineage>
        <taxon>Eukaryota</taxon>
        <taxon>Metazoa</taxon>
        <taxon>Ecdysozoa</taxon>
        <taxon>Arthropoda</taxon>
        <taxon>Hexapoda</taxon>
        <taxon>Insecta</taxon>
        <taxon>Pterygota</taxon>
        <taxon>Neoptera</taxon>
        <taxon>Endopterygota</taxon>
        <taxon>Lepidoptera</taxon>
        <taxon>Glossata</taxon>
        <taxon>Ditrysia</taxon>
        <taxon>Noctuoidea</taxon>
        <taxon>Noctuidae</taxon>
        <taxon>Noctuinae</taxon>
        <taxon>Hadenini</taxon>
        <taxon>Mythimna</taxon>
    </lineage>
</organism>
<reference evidence="17" key="1">
    <citation type="submission" date="2023-03" db="EMBL/GenBank/DDBJ databases">
        <title>Chromosome-level genomes of two armyworms, Mythimna separata and Mythimna loreyi, provide insights into the biosynthesis and reception of sex pheromones.</title>
        <authorList>
            <person name="Zhao H."/>
        </authorList>
    </citation>
    <scope>NUCLEOTIDE SEQUENCE</scope>
    <source>
        <strain evidence="17">BeijingLab</strain>
        <tissue evidence="17">Pupa</tissue>
    </source>
</reference>
<dbReference type="SUPFAM" id="SSF47741">
    <property type="entry name" value="CO dehydrogenase ISP C-domain like"/>
    <property type="match status" value="1"/>
</dbReference>
<dbReference type="SUPFAM" id="SSF55447">
    <property type="entry name" value="CO dehydrogenase flavoprotein C-terminal domain-like"/>
    <property type="match status" value="1"/>
</dbReference>
<keyword evidence="9 14" id="KW-0408">Iron</keyword>
<dbReference type="Gene3D" id="3.90.1170.50">
    <property type="entry name" value="Aldehyde oxidase/xanthine dehydrogenase, a/b hammerhead"/>
    <property type="match status" value="1"/>
</dbReference>
<dbReference type="GO" id="GO:0071949">
    <property type="term" value="F:FAD binding"/>
    <property type="evidence" value="ECO:0007669"/>
    <property type="project" value="InterPro"/>
</dbReference>
<keyword evidence="7" id="KW-0274">FAD</keyword>
<dbReference type="Pfam" id="PF00941">
    <property type="entry name" value="FAD_binding_5"/>
    <property type="match status" value="1"/>
</dbReference>
<dbReference type="InterPro" id="IPR036683">
    <property type="entry name" value="CO_DH_flav_C_dom_sf"/>
</dbReference>
<name>A0AAD7YML8_MYTSE</name>
<evidence type="ECO:0000256" key="2">
    <source>
        <dbReference type="ARBA" id="ARBA00006849"/>
    </source>
</evidence>
<feature type="binding site" evidence="14">
    <location>
        <position position="662"/>
    </location>
    <ligand>
        <name>Mo-molybdopterin</name>
        <dbReference type="ChEBI" id="CHEBI:71302"/>
    </ligand>
    <ligandPart>
        <name>Mo</name>
        <dbReference type="ChEBI" id="CHEBI:28685"/>
    </ligandPart>
</feature>
<dbReference type="AlphaFoldDB" id="A0AAD7YML8"/>
<evidence type="ECO:0000256" key="13">
    <source>
        <dbReference type="PIRSR" id="PIRSR000127-1"/>
    </source>
</evidence>
<feature type="domain" description="FAD-binding PCMH-type" evidence="16">
    <location>
        <begin position="209"/>
        <end position="390"/>
    </location>
</feature>
<dbReference type="Pfam" id="PF02738">
    <property type="entry name" value="MoCoBD_1"/>
    <property type="match status" value="1"/>
</dbReference>
<dbReference type="InterPro" id="IPR037165">
    <property type="entry name" value="AldOxase/xan_DH_Mopterin-bd_sf"/>
</dbReference>
<dbReference type="SMART" id="SM01008">
    <property type="entry name" value="Ald_Xan_dh_C"/>
    <property type="match status" value="1"/>
</dbReference>
<feature type="active site" description="Proton acceptor" evidence="13">
    <location>
        <position position="1130"/>
    </location>
</feature>
<dbReference type="InterPro" id="IPR005107">
    <property type="entry name" value="CO_DH_flav_C"/>
</dbReference>
<feature type="binding site" evidence="14">
    <location>
        <position position="69"/>
    </location>
    <ligand>
        <name>[2Fe-2S] cluster</name>
        <dbReference type="ChEBI" id="CHEBI:190135"/>
        <label>1</label>
    </ligand>
</feature>
<feature type="binding site" evidence="14">
    <location>
        <position position="805"/>
    </location>
    <ligand>
        <name>Mo-molybdopterin</name>
        <dbReference type="ChEBI" id="CHEBI:71302"/>
    </ligand>
    <ligandPart>
        <name>Mo</name>
        <dbReference type="ChEBI" id="CHEBI:28685"/>
    </ligandPart>
</feature>
<dbReference type="InterPro" id="IPR000674">
    <property type="entry name" value="Ald_Oxase/Xan_DH_a/b"/>
</dbReference>
<dbReference type="InterPro" id="IPR008274">
    <property type="entry name" value="AldOxase/xan_DH_MoCoBD1"/>
</dbReference>
<dbReference type="Gene3D" id="1.10.150.120">
    <property type="entry name" value="[2Fe-2S]-binding domain"/>
    <property type="match status" value="1"/>
</dbReference>
<dbReference type="InterPro" id="IPR001041">
    <property type="entry name" value="2Fe-2S_ferredoxin-type"/>
</dbReference>
<evidence type="ECO:0000256" key="10">
    <source>
        <dbReference type="ARBA" id="ARBA00023014"/>
    </source>
</evidence>
<feature type="binding site" evidence="14">
    <location>
        <position position="958"/>
    </location>
    <ligand>
        <name>Mo-molybdopterin</name>
        <dbReference type="ChEBI" id="CHEBI:71302"/>
    </ligand>
    <ligandPart>
        <name>Mo</name>
        <dbReference type="ChEBI" id="CHEBI:28685"/>
    </ligandPart>
</feature>
<dbReference type="InterPro" id="IPR012675">
    <property type="entry name" value="Beta-grasp_dom_sf"/>
</dbReference>
<evidence type="ECO:0000256" key="14">
    <source>
        <dbReference type="PIRSR" id="PIRSR000127-3"/>
    </source>
</evidence>
<dbReference type="GO" id="GO:0016491">
    <property type="term" value="F:oxidoreductase activity"/>
    <property type="evidence" value="ECO:0007669"/>
    <property type="project" value="UniProtKB-KW"/>
</dbReference>
<dbReference type="PANTHER" id="PTHR11908">
    <property type="entry name" value="XANTHINE DEHYDROGENASE"/>
    <property type="match status" value="1"/>
</dbReference>
<dbReference type="SUPFAM" id="SSF54665">
    <property type="entry name" value="CO dehydrogenase molybdoprotein N-domain-like"/>
    <property type="match status" value="1"/>
</dbReference>
<dbReference type="SUPFAM" id="SSF56176">
    <property type="entry name" value="FAD-binding/transporter-associated domain-like"/>
    <property type="match status" value="1"/>
</dbReference>
<comment type="similarity">
    <text evidence="2">Belongs to the xanthine dehydrogenase family.</text>
</comment>
<dbReference type="Gene3D" id="3.30.365.10">
    <property type="entry name" value="Aldehyde oxidase/xanthine dehydrogenase, molybdopterin binding domain"/>
    <property type="match status" value="4"/>
</dbReference>
<dbReference type="InterPro" id="IPR036856">
    <property type="entry name" value="Ald_Oxase/Xan_DH_a/b_sf"/>
</dbReference>
<dbReference type="InterPro" id="IPR002346">
    <property type="entry name" value="Mopterin_DH_FAD-bd"/>
</dbReference>
<sequence>MDRITFSVNKDKCSVGSEVDSDTSLNDYIREHLNLRGTKYMCKEGGCGACIVAVTVHDPEPRTFSVNSCLVSVTSCQDWEITTIEGIGDRSRGYHPVQKSLAEYDGTQCGYCSPGFVMSMYSLLESNHYDLTQYEIENSFGSNTCRCTGNRPILDAFKSFAKDAPKPPPKIQDIEDLKICKGKEDCHKCDKNWCLVKHSDTEPPRIKKIDLKDGHVWYRVNEITDIFTVLDSEGYESYMLVNGNTGRGAVPILVFPRVLIDIRPIKDLKGYYLDQNLVVGAGITLTDLMDLFKNVSKAHEEFQYLYKLYEHLDLVAHIPVRNIMPRAQNAHAQVNAAFLYEFDEHHEDIVLSARIVIGGLSGKFVHAHETEKFLESKKIFTNEVLQRALKILEAELIVEEIAGEMKPAYRKKCALGLFYKGLLVLIPKQRLKPWYRSGARDFRKTRPVSKGSEVYDTNPIIWPITEPMPKIEALIQCAGEAKYCNDLPTEPKEVYCAFVTSDICTGEVESIDASPALKIPGVIAFFSAKDIPGKNTFLSPRVPSQIVPEEVFAEKFIKYYDQPLGIIVAETEKLANRAALLVKINYKVDKKKPILTIKDAREREPERVSLFLVFPARDRGLNVQRVLKGSDDIYGQYHFHMENLTTVTRPSEDGIDVYASTQWLDSLHIGISDVLNIPQNRINITVPRCGGAYGAKINRANHVGVACALATHHLDRPCRFVMSIQANLRVVGKRLPCTRDLEVGVSNSGQIQYLEYHFYEDNGYVVSDPIAALALPGIRNCYDNRRWQYKIFNVTTDTASNTYARAPGTLEAISMTEQIMERIAYELELDPAQVRQNNIEPTFVEVQEMIQTLLRDAEYNKRKEEIKNYNKLNRWKKKGLRVAFMSWPVPTILDYHVLLSVYHGDATVVVHHGGIEIGQGINTKLIQTVAYTLKIPIEKVKCKPPTVSTNPNCFTTGGSRTTQSVCFGAIKCCQILLDRLTVVRETLTDPTWEILIETAFNRGINLQTSYRVTANDQIPYRSGGVCLSEVELDILTGEHEILRVDIIEDVGTSINPQLDIGQIEGAFMMGVGYWTHEELIYDDKTGELLTDRTWYYKVPLTKDIPIDFRISLRRNSYNPVGTLGARGVSEPPTCLSIAVAFALREAIVSSREDTGYPRNKWFEVDGPFTLAANVLKADAKLEEFLFN</sequence>
<dbReference type="Pfam" id="PF03450">
    <property type="entry name" value="CO_deh_flav_C"/>
    <property type="match status" value="1"/>
</dbReference>
<keyword evidence="4" id="KW-0285">Flavoprotein</keyword>
<dbReference type="SUPFAM" id="SSF56003">
    <property type="entry name" value="Molybdenum cofactor-binding domain"/>
    <property type="match status" value="1"/>
</dbReference>
<keyword evidence="11" id="KW-0520">NAD</keyword>
<keyword evidence="5 14" id="KW-0001">2Fe-2S</keyword>
<feature type="binding site" evidence="14">
    <location>
        <position position="109"/>
    </location>
    <ligand>
        <name>[2Fe-2S] cluster</name>
        <dbReference type="ChEBI" id="CHEBI:190135"/>
        <label>2</label>
    </ligand>
</feature>
<dbReference type="InterPro" id="IPR016166">
    <property type="entry name" value="FAD-bd_PCMH"/>
</dbReference>
<dbReference type="SMART" id="SM01092">
    <property type="entry name" value="CO_deh_flav_C"/>
    <property type="match status" value="1"/>
</dbReference>
<feature type="binding site" evidence="14">
    <location>
        <position position="145"/>
    </location>
    <ligand>
        <name>[2Fe-2S] cluster</name>
        <dbReference type="ChEBI" id="CHEBI:190135"/>
        <label>2</label>
    </ligand>
</feature>
<comment type="cofactor">
    <cofactor evidence="14">
        <name>[2Fe-2S] cluster</name>
        <dbReference type="ChEBI" id="CHEBI:190135"/>
    </cofactor>
    <text evidence="14">Binds 2 [2Fe-2S] clusters.</text>
</comment>
<evidence type="ECO:0000256" key="11">
    <source>
        <dbReference type="ARBA" id="ARBA00023027"/>
    </source>
</evidence>
<evidence type="ECO:0000256" key="5">
    <source>
        <dbReference type="ARBA" id="ARBA00022714"/>
    </source>
</evidence>
<evidence type="ECO:0000259" key="16">
    <source>
        <dbReference type="PROSITE" id="PS51387"/>
    </source>
</evidence>
<evidence type="ECO:0000256" key="12">
    <source>
        <dbReference type="ARBA" id="ARBA00034078"/>
    </source>
</evidence>
<evidence type="ECO:0000313" key="17">
    <source>
        <dbReference type="EMBL" id="KAJ8720010.1"/>
    </source>
</evidence>
<evidence type="ECO:0000256" key="6">
    <source>
        <dbReference type="ARBA" id="ARBA00022723"/>
    </source>
</evidence>
<keyword evidence="6 14" id="KW-0479">Metal-binding</keyword>
<dbReference type="Pfam" id="PF01799">
    <property type="entry name" value="Fer2_2"/>
    <property type="match status" value="1"/>
</dbReference>
<evidence type="ECO:0000259" key="15">
    <source>
        <dbReference type="PROSITE" id="PS51085"/>
    </source>
</evidence>
<dbReference type="GO" id="GO:0051537">
    <property type="term" value="F:2 iron, 2 sulfur cluster binding"/>
    <property type="evidence" value="ECO:0007669"/>
    <property type="project" value="UniProtKB-KW"/>
</dbReference>
<evidence type="ECO:0000256" key="1">
    <source>
        <dbReference type="ARBA" id="ARBA00001974"/>
    </source>
</evidence>